<dbReference type="Pfam" id="PF13432">
    <property type="entry name" value="TPR_16"/>
    <property type="match status" value="1"/>
</dbReference>
<dbReference type="SUPFAM" id="SSF48452">
    <property type="entry name" value="TPR-like"/>
    <property type="match status" value="1"/>
</dbReference>
<evidence type="ECO:0000313" key="2">
    <source>
        <dbReference type="Proteomes" id="UP001370348"/>
    </source>
</evidence>
<reference evidence="1 2" key="1">
    <citation type="submission" date="2021-12" db="EMBL/GenBank/DDBJ databases">
        <title>Discovery of the Pendulisporaceae a myxobacterial family with distinct sporulation behavior and unique specialized metabolism.</title>
        <authorList>
            <person name="Garcia R."/>
            <person name="Popoff A."/>
            <person name="Bader C.D."/>
            <person name="Loehr J."/>
            <person name="Walesch S."/>
            <person name="Walt C."/>
            <person name="Boldt J."/>
            <person name="Bunk B."/>
            <person name="Haeckl F.J.F.P.J."/>
            <person name="Gunesch A.P."/>
            <person name="Birkelbach J."/>
            <person name="Nuebel U."/>
            <person name="Pietschmann T."/>
            <person name="Bach T."/>
            <person name="Mueller R."/>
        </authorList>
    </citation>
    <scope>NUCLEOTIDE SEQUENCE [LARGE SCALE GENOMIC DNA]</scope>
    <source>
        <strain evidence="1 2">MSr11954</strain>
    </source>
</reference>
<proteinExistence type="predicted"/>
<accession>A0ABZ2LMT8</accession>
<dbReference type="RefSeq" id="WP_394821849.1">
    <property type="nucleotide sequence ID" value="NZ_CP089984.1"/>
</dbReference>
<organism evidence="1 2">
    <name type="scientific">Pendulispora albinea</name>
    <dbReference type="NCBI Taxonomy" id="2741071"/>
    <lineage>
        <taxon>Bacteria</taxon>
        <taxon>Pseudomonadati</taxon>
        <taxon>Myxococcota</taxon>
        <taxon>Myxococcia</taxon>
        <taxon>Myxococcales</taxon>
        <taxon>Sorangiineae</taxon>
        <taxon>Pendulisporaceae</taxon>
        <taxon>Pendulispora</taxon>
    </lineage>
</organism>
<evidence type="ECO:0000313" key="1">
    <source>
        <dbReference type="EMBL" id="WXB12231.1"/>
    </source>
</evidence>
<gene>
    <name evidence="1" type="ORF">LZC94_30815</name>
</gene>
<protein>
    <submittedName>
        <fullName evidence="1">Tetratricopeptide repeat protein</fullName>
    </submittedName>
</protein>
<name>A0ABZ2LMT8_9BACT</name>
<dbReference type="InterPro" id="IPR011990">
    <property type="entry name" value="TPR-like_helical_dom_sf"/>
</dbReference>
<dbReference type="Gene3D" id="1.25.40.10">
    <property type="entry name" value="Tetratricopeptide repeat domain"/>
    <property type="match status" value="1"/>
</dbReference>
<sequence>MNHLPSRPNPADAQDAAHWEAVEEASELLHEERFREALEVLRDILRKDAKNPYAFFLTGIALYEVGELEPSRDAYRACLNVAPKHLGARVALSHVLRTLGDTKSAIREGMEALSQSPGDGDALHAVGLAYLARGETVAAERYLKAFLDTNPEYEVSEDVKGILEQMKSSPPS</sequence>
<dbReference type="EMBL" id="CP089984">
    <property type="protein sequence ID" value="WXB12231.1"/>
    <property type="molecule type" value="Genomic_DNA"/>
</dbReference>
<dbReference type="Proteomes" id="UP001370348">
    <property type="component" value="Chromosome"/>
</dbReference>
<keyword evidence="2" id="KW-1185">Reference proteome</keyword>